<evidence type="ECO:0000313" key="2">
    <source>
        <dbReference type="EMBL" id="PJE73424.1"/>
    </source>
</evidence>
<keyword evidence="1" id="KW-0812">Transmembrane</keyword>
<dbReference type="EMBL" id="PFER01000040">
    <property type="protein sequence ID" value="PJE73424.1"/>
    <property type="molecule type" value="Genomic_DNA"/>
</dbReference>
<gene>
    <name evidence="2" type="ORF">COV02_02830</name>
</gene>
<dbReference type="InterPro" id="IPR012902">
    <property type="entry name" value="N_methyl_site"/>
</dbReference>
<organism evidence="2 3">
    <name type="scientific">Candidatus Terrybacteria bacterium CG10_big_fil_rev_8_21_14_0_10_41_10</name>
    <dbReference type="NCBI Taxonomy" id="1975026"/>
    <lineage>
        <taxon>Bacteria</taxon>
        <taxon>Candidatus Terryibacteriota</taxon>
    </lineage>
</organism>
<evidence type="ECO:0000313" key="3">
    <source>
        <dbReference type="Proteomes" id="UP000230959"/>
    </source>
</evidence>
<dbReference type="NCBIfam" id="TIGR02532">
    <property type="entry name" value="IV_pilin_GFxxxE"/>
    <property type="match status" value="1"/>
</dbReference>
<keyword evidence="1" id="KW-0472">Membrane</keyword>
<comment type="caution">
    <text evidence="2">The sequence shown here is derived from an EMBL/GenBank/DDBJ whole genome shotgun (WGS) entry which is preliminary data.</text>
</comment>
<dbReference type="Proteomes" id="UP000230959">
    <property type="component" value="Unassembled WGS sequence"/>
</dbReference>
<reference evidence="3" key="1">
    <citation type="submission" date="2017-09" db="EMBL/GenBank/DDBJ databases">
        <title>Depth-based differentiation of microbial function through sediment-hosted aquifers and enrichment of novel symbionts in the deep terrestrial subsurface.</title>
        <authorList>
            <person name="Probst A.J."/>
            <person name="Ladd B."/>
            <person name="Jarett J.K."/>
            <person name="Geller-Mcgrath D.E."/>
            <person name="Sieber C.M.K."/>
            <person name="Emerson J.B."/>
            <person name="Anantharaman K."/>
            <person name="Thomas B.C."/>
            <person name="Malmstrom R."/>
            <person name="Stieglmeier M."/>
            <person name="Klingl A."/>
            <person name="Woyke T."/>
            <person name="Ryan C.M."/>
            <person name="Banfield J.F."/>
        </authorList>
    </citation>
    <scope>NUCLEOTIDE SEQUENCE [LARGE SCALE GENOMIC DNA]</scope>
</reference>
<accession>A0A2M8L9Y9</accession>
<keyword evidence="1" id="KW-1133">Transmembrane helix</keyword>
<evidence type="ECO:0000256" key="1">
    <source>
        <dbReference type="SAM" id="Phobius"/>
    </source>
</evidence>
<dbReference type="AlphaFoldDB" id="A0A2M8L9Y9"/>
<sequence>MKNTKKPNKIFFRKGFTMLEMIIYMAMLGVISILITHSFMAMTKSFGAVKLSRDVNESALMVMERISREIRSAYDINTDDSVFGSSPGRLSLISLNDMGATTTIKLYMQGADIYVEKEGLSPEPLTSSSTLATGLTFSRIIASSTSEAVKLEFEIAGSAGPVSRTDKFYNTIILRGSY</sequence>
<protein>
    <recommendedName>
        <fullName evidence="4">Prepilin-type N-terminal cleavage/methylation domain-containing protein</fullName>
    </recommendedName>
</protein>
<evidence type="ECO:0008006" key="4">
    <source>
        <dbReference type="Google" id="ProtNLM"/>
    </source>
</evidence>
<feature type="transmembrane region" description="Helical" evidence="1">
    <location>
        <begin position="21"/>
        <end position="42"/>
    </location>
</feature>
<name>A0A2M8L9Y9_9BACT</name>
<proteinExistence type="predicted"/>